<reference evidence="1 2" key="1">
    <citation type="submission" date="2019-02" db="EMBL/GenBank/DDBJ databases">
        <title>Deep-cultivation of Planctomycetes and their phenomic and genomic characterization uncovers novel biology.</title>
        <authorList>
            <person name="Wiegand S."/>
            <person name="Jogler M."/>
            <person name="Boedeker C."/>
            <person name="Pinto D."/>
            <person name="Vollmers J."/>
            <person name="Rivas-Marin E."/>
            <person name="Kohn T."/>
            <person name="Peeters S.H."/>
            <person name="Heuer A."/>
            <person name="Rast P."/>
            <person name="Oberbeckmann S."/>
            <person name="Bunk B."/>
            <person name="Jeske O."/>
            <person name="Meyerdierks A."/>
            <person name="Storesund J.E."/>
            <person name="Kallscheuer N."/>
            <person name="Luecker S."/>
            <person name="Lage O.M."/>
            <person name="Pohl T."/>
            <person name="Merkel B.J."/>
            <person name="Hornburger P."/>
            <person name="Mueller R.-W."/>
            <person name="Bruemmer F."/>
            <person name="Labrenz M."/>
            <person name="Spormann A.M."/>
            <person name="Op Den Camp H."/>
            <person name="Overmann J."/>
            <person name="Amann R."/>
            <person name="Jetten M.S.M."/>
            <person name="Mascher T."/>
            <person name="Medema M.H."/>
            <person name="Devos D.P."/>
            <person name="Kaster A.-K."/>
            <person name="Ovreas L."/>
            <person name="Rohde M."/>
            <person name="Galperin M.Y."/>
            <person name="Jogler C."/>
        </authorList>
    </citation>
    <scope>NUCLEOTIDE SEQUENCE [LARGE SCALE GENOMIC DNA]</scope>
    <source>
        <strain evidence="1 2">Pla52n</strain>
    </source>
</reference>
<evidence type="ECO:0000313" key="2">
    <source>
        <dbReference type="Proteomes" id="UP000320176"/>
    </source>
</evidence>
<name>A0A5C5ZKZ4_9BACT</name>
<dbReference type="AlphaFoldDB" id="A0A5C5ZKZ4"/>
<dbReference type="EMBL" id="SJPN01000031">
    <property type="protein sequence ID" value="TWT87860.1"/>
    <property type="molecule type" value="Genomic_DNA"/>
</dbReference>
<protein>
    <submittedName>
        <fullName evidence="1">Uncharacterized protein</fullName>
    </submittedName>
</protein>
<organism evidence="1 2">
    <name type="scientific">Stieleria varia</name>
    <dbReference type="NCBI Taxonomy" id="2528005"/>
    <lineage>
        <taxon>Bacteria</taxon>
        <taxon>Pseudomonadati</taxon>
        <taxon>Planctomycetota</taxon>
        <taxon>Planctomycetia</taxon>
        <taxon>Pirellulales</taxon>
        <taxon>Pirellulaceae</taxon>
        <taxon>Stieleria</taxon>
    </lineage>
</organism>
<proteinExistence type="predicted"/>
<sequence>MPTIRPSRKNSNRRSIRLRDRRRRHVFESLEPRHLLSADAISGLSGVNRQSGPESDALTSGILRTFYEGVSQLEAVANQLQSTAESISDVPIVDEIALFDKPLDGLFAIGDTVRKFAQNASLRPEVILIDHVSGSPVAPTFAAGSGNLSFNLSIDGGSPMTLIAEEPSDLNGDILQRANAWKDSLNNAASEVGIDDQVVFEVVAQISEINNSPAIRMRAADNTNIDTISLTTPLLEATDPVPAFGQVDDVIRFDMTLTLKTLDGDGNEQTIDFDTRTLVQPDGSIAHVPVKIDRTLGIPRASAADSIDNAVAQDLVDDLNRALGNVDLRYPEEIFDSNENVSGDDTDERQIARSLRSLGTYLKAVLVGNECDRQPARLLRSIAESG</sequence>
<evidence type="ECO:0000313" key="1">
    <source>
        <dbReference type="EMBL" id="TWT87860.1"/>
    </source>
</evidence>
<dbReference type="RefSeq" id="WP_197455167.1">
    <property type="nucleotide sequence ID" value="NZ_CP151726.1"/>
</dbReference>
<dbReference type="InterPro" id="IPR053786">
    <property type="entry name" value="LEPRxLL_CS"/>
</dbReference>
<comment type="caution">
    <text evidence="1">The sequence shown here is derived from an EMBL/GenBank/DDBJ whole genome shotgun (WGS) entry which is preliminary data.</text>
</comment>
<dbReference type="Proteomes" id="UP000320176">
    <property type="component" value="Unassembled WGS sequence"/>
</dbReference>
<keyword evidence="2" id="KW-1185">Reference proteome</keyword>
<dbReference type="NCBIfam" id="NF012209">
    <property type="entry name" value="LEPR-8K"/>
    <property type="match status" value="1"/>
</dbReference>
<gene>
    <name evidence="1" type="ORF">Pla52n_69670</name>
</gene>
<accession>A0A5C5ZKZ4</accession>